<evidence type="ECO:0000313" key="1">
    <source>
        <dbReference type="EMBL" id="GGM55234.1"/>
    </source>
</evidence>
<dbReference type="EMBL" id="BMPI01000037">
    <property type="protein sequence ID" value="GGM55234.1"/>
    <property type="molecule type" value="Genomic_DNA"/>
</dbReference>
<reference evidence="1" key="1">
    <citation type="journal article" date="2014" name="Int. J. Syst. Evol. Microbiol.">
        <title>Complete genome sequence of Corynebacterium casei LMG S-19264T (=DSM 44701T), isolated from a smear-ripened cheese.</title>
        <authorList>
            <consortium name="US DOE Joint Genome Institute (JGI-PGF)"/>
            <person name="Walter F."/>
            <person name="Albersmeier A."/>
            <person name="Kalinowski J."/>
            <person name="Ruckert C."/>
        </authorList>
    </citation>
    <scope>NUCLEOTIDE SEQUENCE</scope>
    <source>
        <strain evidence="1">JCM 19831</strain>
    </source>
</reference>
<keyword evidence="2" id="KW-1185">Reference proteome</keyword>
<evidence type="ECO:0000313" key="2">
    <source>
        <dbReference type="Proteomes" id="UP000642070"/>
    </source>
</evidence>
<proteinExistence type="predicted"/>
<dbReference type="Proteomes" id="UP000642070">
    <property type="component" value="Unassembled WGS sequence"/>
</dbReference>
<accession>A0A917U3Z7</accession>
<organism evidence="1 2">
    <name type="scientific">Dactylosporangium sucinum</name>
    <dbReference type="NCBI Taxonomy" id="1424081"/>
    <lineage>
        <taxon>Bacteria</taxon>
        <taxon>Bacillati</taxon>
        <taxon>Actinomycetota</taxon>
        <taxon>Actinomycetes</taxon>
        <taxon>Micromonosporales</taxon>
        <taxon>Micromonosporaceae</taxon>
        <taxon>Dactylosporangium</taxon>
    </lineage>
</organism>
<dbReference type="Pfam" id="PF13602">
    <property type="entry name" value="ADH_zinc_N_2"/>
    <property type="match status" value="1"/>
</dbReference>
<dbReference type="Gene3D" id="3.90.180.10">
    <property type="entry name" value="Medium-chain alcohol dehydrogenases, catalytic domain"/>
    <property type="match status" value="1"/>
</dbReference>
<protein>
    <submittedName>
        <fullName evidence="1">Uncharacterized protein</fullName>
    </submittedName>
</protein>
<sequence>MVVLAGAASRPVLPAAALYMHDRTVTGFVISHATTTELAEAAAATNRLLAAGKLRPRATVVLPLSATAEAHAMLERGDLHGRRVVITPGD</sequence>
<name>A0A917U3Z7_9ACTN</name>
<comment type="caution">
    <text evidence="1">The sequence shown here is derived from an EMBL/GenBank/DDBJ whole genome shotgun (WGS) entry which is preliminary data.</text>
</comment>
<dbReference type="AlphaFoldDB" id="A0A917U3Z7"/>
<reference evidence="1" key="2">
    <citation type="submission" date="2020-09" db="EMBL/GenBank/DDBJ databases">
        <authorList>
            <person name="Sun Q."/>
            <person name="Ohkuma M."/>
        </authorList>
    </citation>
    <scope>NUCLEOTIDE SEQUENCE</scope>
    <source>
        <strain evidence="1">JCM 19831</strain>
    </source>
</reference>
<gene>
    <name evidence="1" type="ORF">GCM10007977_066160</name>
</gene>